<dbReference type="Proteomes" id="UP000662074">
    <property type="component" value="Unassembled WGS sequence"/>
</dbReference>
<dbReference type="AlphaFoldDB" id="A0A917N0D7"/>
<feature type="transmembrane region" description="Helical" evidence="1">
    <location>
        <begin position="151"/>
        <end position="167"/>
    </location>
</feature>
<keyword evidence="1" id="KW-0812">Transmembrane</keyword>
<protein>
    <submittedName>
        <fullName evidence="2">Uncharacterized protein</fullName>
    </submittedName>
</protein>
<reference evidence="2" key="1">
    <citation type="journal article" date="2014" name="Int. J. Syst. Evol. Microbiol.">
        <title>Complete genome sequence of Corynebacterium casei LMG S-19264T (=DSM 44701T), isolated from a smear-ripened cheese.</title>
        <authorList>
            <consortium name="US DOE Joint Genome Institute (JGI-PGF)"/>
            <person name="Walter F."/>
            <person name="Albersmeier A."/>
            <person name="Kalinowski J."/>
            <person name="Ruckert C."/>
        </authorList>
    </citation>
    <scope>NUCLEOTIDE SEQUENCE</scope>
    <source>
        <strain evidence="2">CCM 8711</strain>
    </source>
</reference>
<organism evidence="2 3">
    <name type="scientific">Mucilaginibacter galii</name>
    <dbReference type="NCBI Taxonomy" id="2005073"/>
    <lineage>
        <taxon>Bacteria</taxon>
        <taxon>Pseudomonadati</taxon>
        <taxon>Bacteroidota</taxon>
        <taxon>Sphingobacteriia</taxon>
        <taxon>Sphingobacteriales</taxon>
        <taxon>Sphingobacteriaceae</taxon>
        <taxon>Mucilaginibacter</taxon>
    </lineage>
</organism>
<sequence>MNNNKLAHLILGIPLLATLIIGIFSYMAPPAIYPDPSWGFQVMRSMEMGGGFNQLVSPDQANIAKNTSLFLTWWSPGQYLTPYVFKQIFGINTGQASVITIVLCEMIGLLGFFAFFKKIGFKPVLAAASVLFISCQQFYYIPYIFYNGGEVLMFAYAGWFLYGCFYFKKTSIPMVLFVLIAGWIGFYTKSTMLLVYAAGLLCLWINISPPRKDYAVWLKNGFAIGIPAVLSVACIYLFFLSKGSNPASASDHSWRVIWETFSFPLASPLLSGFSVDDLTNGLVYSPDGQMFNHFWTVVLLLTMAALSLVLIICILRYVPYRPCKIVVAVFYSIFVLFFSYAFFRQLAISYEGRHFRVVGLVVIPGTLYLISQTRMVFKTAFALVWLFITYTSYARLYREYNYNKTEGIHGHTGITQQFIDQPTMNYVMQQDRQQHNAIFAFTSADLGLEIQHNRMITIEPIGADVGIDLEDYLYKGHAGPLYLVLPIDYNKNGLSKFVMKCFPGYKGFTVQKMTEEYVVYKAE</sequence>
<reference evidence="2" key="2">
    <citation type="submission" date="2020-09" db="EMBL/GenBank/DDBJ databases">
        <authorList>
            <person name="Sun Q."/>
            <person name="Sedlacek I."/>
        </authorList>
    </citation>
    <scope>NUCLEOTIDE SEQUENCE</scope>
    <source>
        <strain evidence="2">CCM 8711</strain>
    </source>
</reference>
<evidence type="ECO:0000313" key="2">
    <source>
        <dbReference type="EMBL" id="GGI49309.1"/>
    </source>
</evidence>
<gene>
    <name evidence="2" type="ORF">GCM10011425_05210</name>
</gene>
<feature type="transmembrane region" description="Helical" evidence="1">
    <location>
        <begin position="222"/>
        <end position="240"/>
    </location>
</feature>
<name>A0A917N0D7_9SPHI</name>
<feature type="transmembrane region" description="Helical" evidence="1">
    <location>
        <begin position="174"/>
        <end position="207"/>
    </location>
</feature>
<feature type="transmembrane region" description="Helical" evidence="1">
    <location>
        <begin position="377"/>
        <end position="396"/>
    </location>
</feature>
<evidence type="ECO:0000256" key="1">
    <source>
        <dbReference type="SAM" id="Phobius"/>
    </source>
</evidence>
<feature type="transmembrane region" description="Helical" evidence="1">
    <location>
        <begin position="7"/>
        <end position="28"/>
    </location>
</feature>
<evidence type="ECO:0000313" key="3">
    <source>
        <dbReference type="Proteomes" id="UP000662074"/>
    </source>
</evidence>
<keyword evidence="1" id="KW-1133">Transmembrane helix</keyword>
<dbReference type="RefSeq" id="WP_188413513.1">
    <property type="nucleotide sequence ID" value="NZ_BMDO01000001.1"/>
</dbReference>
<feature type="transmembrane region" description="Helical" evidence="1">
    <location>
        <begin position="123"/>
        <end position="145"/>
    </location>
</feature>
<keyword evidence="1" id="KW-0472">Membrane</keyword>
<feature type="transmembrane region" description="Helical" evidence="1">
    <location>
        <begin position="325"/>
        <end position="343"/>
    </location>
</feature>
<accession>A0A917N0D7</accession>
<feature type="transmembrane region" description="Helical" evidence="1">
    <location>
        <begin position="294"/>
        <end position="319"/>
    </location>
</feature>
<feature type="transmembrane region" description="Helical" evidence="1">
    <location>
        <begin position="96"/>
        <end position="116"/>
    </location>
</feature>
<dbReference type="EMBL" id="BMDO01000001">
    <property type="protein sequence ID" value="GGI49309.1"/>
    <property type="molecule type" value="Genomic_DNA"/>
</dbReference>
<keyword evidence="3" id="KW-1185">Reference proteome</keyword>
<comment type="caution">
    <text evidence="2">The sequence shown here is derived from an EMBL/GenBank/DDBJ whole genome shotgun (WGS) entry which is preliminary data.</text>
</comment>
<proteinExistence type="predicted"/>